<keyword evidence="10" id="KW-0679">Respiratory chain</keyword>
<evidence type="ECO:0000256" key="3">
    <source>
        <dbReference type="ARBA" id="ARBA00022448"/>
    </source>
</evidence>
<evidence type="ECO:0000256" key="2">
    <source>
        <dbReference type="ARBA" id="ARBA00006488"/>
    </source>
</evidence>
<evidence type="ECO:0000256" key="1">
    <source>
        <dbReference type="ARBA" id="ARBA00004569"/>
    </source>
</evidence>
<dbReference type="SUPFAM" id="SSF46626">
    <property type="entry name" value="Cytochrome c"/>
    <property type="match status" value="1"/>
</dbReference>
<dbReference type="GO" id="GO:0009055">
    <property type="term" value="F:electron transfer activity"/>
    <property type="evidence" value="ECO:0007669"/>
    <property type="project" value="InterPro"/>
</dbReference>
<keyword evidence="13" id="KW-1185">Reference proteome</keyword>
<evidence type="ECO:0000256" key="8">
    <source>
        <dbReference type="PROSITE-ProRule" id="PRU00433"/>
    </source>
</evidence>
<feature type="domain" description="Cytochrome c" evidence="11">
    <location>
        <begin position="6"/>
        <end position="106"/>
    </location>
</feature>
<evidence type="ECO:0000256" key="7">
    <source>
        <dbReference type="ARBA" id="ARBA00023004"/>
    </source>
</evidence>
<proteinExistence type="inferred from homology"/>
<evidence type="ECO:0000256" key="9">
    <source>
        <dbReference type="RuleBase" id="RU004426"/>
    </source>
</evidence>
<dbReference type="InterPro" id="IPR009056">
    <property type="entry name" value="Cyt_c-like_dom"/>
</dbReference>
<dbReference type="PANTHER" id="PTHR11961">
    <property type="entry name" value="CYTOCHROME C"/>
    <property type="match status" value="1"/>
</dbReference>
<dbReference type="EMBL" id="UYYB01110711">
    <property type="protein sequence ID" value="VDM80916.1"/>
    <property type="molecule type" value="Genomic_DNA"/>
</dbReference>
<gene>
    <name evidence="12" type="ORF">SVUK_LOCUS15914</name>
</gene>
<comment type="PTM">
    <text evidence="10">Binds 1 heme group per subunit.</text>
</comment>
<dbReference type="GO" id="GO:0005758">
    <property type="term" value="C:mitochondrial intermembrane space"/>
    <property type="evidence" value="ECO:0007669"/>
    <property type="project" value="UniProtKB-SubCell"/>
</dbReference>
<evidence type="ECO:0000256" key="5">
    <source>
        <dbReference type="ARBA" id="ARBA00022723"/>
    </source>
</evidence>
<name>A0A3P7JC36_STRVU</name>
<dbReference type="Gene3D" id="1.10.760.10">
    <property type="entry name" value="Cytochrome c-like domain"/>
    <property type="match status" value="1"/>
</dbReference>
<keyword evidence="4 8" id="KW-0349">Heme</keyword>
<dbReference type="FunFam" id="1.10.760.10:FF:000001">
    <property type="entry name" value="Cytochrome c iso-1"/>
    <property type="match status" value="1"/>
</dbReference>
<dbReference type="PRINTS" id="PR00604">
    <property type="entry name" value="CYTCHRMECIAB"/>
</dbReference>
<dbReference type="OrthoDB" id="449280at2759"/>
<protein>
    <recommendedName>
        <fullName evidence="11">Cytochrome c domain-containing protein</fullName>
    </recommendedName>
</protein>
<dbReference type="AlphaFoldDB" id="A0A3P7JC36"/>
<dbReference type="GO" id="GO:0046872">
    <property type="term" value="F:metal ion binding"/>
    <property type="evidence" value="ECO:0007669"/>
    <property type="project" value="UniProtKB-KW"/>
</dbReference>
<accession>A0A3P7JC36</accession>
<keyword evidence="6 10" id="KW-0249">Electron transport</keyword>
<comment type="similarity">
    <text evidence="2 9">Belongs to the cytochrome c family.</text>
</comment>
<dbReference type="GO" id="GO:0020037">
    <property type="term" value="F:heme binding"/>
    <property type="evidence" value="ECO:0007669"/>
    <property type="project" value="InterPro"/>
</dbReference>
<dbReference type="Proteomes" id="UP000270094">
    <property type="component" value="Unassembled WGS sequence"/>
</dbReference>
<evidence type="ECO:0000259" key="11">
    <source>
        <dbReference type="PROSITE" id="PS51007"/>
    </source>
</evidence>
<keyword evidence="5 8" id="KW-0479">Metal-binding</keyword>
<organism evidence="12 13">
    <name type="scientific">Strongylus vulgaris</name>
    <name type="common">Blood worm</name>
    <dbReference type="NCBI Taxonomy" id="40348"/>
    <lineage>
        <taxon>Eukaryota</taxon>
        <taxon>Metazoa</taxon>
        <taxon>Ecdysozoa</taxon>
        <taxon>Nematoda</taxon>
        <taxon>Chromadorea</taxon>
        <taxon>Rhabditida</taxon>
        <taxon>Rhabditina</taxon>
        <taxon>Rhabditomorpha</taxon>
        <taxon>Strongyloidea</taxon>
        <taxon>Strongylidae</taxon>
        <taxon>Strongylus</taxon>
    </lineage>
</organism>
<evidence type="ECO:0000313" key="12">
    <source>
        <dbReference type="EMBL" id="VDM80916.1"/>
    </source>
</evidence>
<evidence type="ECO:0000256" key="10">
    <source>
        <dbReference type="RuleBase" id="RU004427"/>
    </source>
</evidence>
<dbReference type="PROSITE" id="PS51007">
    <property type="entry name" value="CYTC"/>
    <property type="match status" value="1"/>
</dbReference>
<sequence>MSIPEGDYEKGKQIYKLRCLQCHTINSMAARTGPSLNGIMGRASGVVPDYTYSEANKKKNITWTRETMFEFLANPKKFMPGTKMVFPGLKKPEDRADLIKYMEVEGAKPPSSTSVRDRRGYTVIYDASARSNSPTSVFLPMRQSIAVLAVDMKKLLFFRKKLRTIGSALMGRRELKIELQTFIELGTKPSHANVPTHAVLYRLAEQSSANFVLPSHQFGAS</sequence>
<dbReference type="InterPro" id="IPR002327">
    <property type="entry name" value="Cyt_c_1A/1B"/>
</dbReference>
<evidence type="ECO:0000256" key="4">
    <source>
        <dbReference type="ARBA" id="ARBA00022617"/>
    </source>
</evidence>
<evidence type="ECO:0000256" key="6">
    <source>
        <dbReference type="ARBA" id="ARBA00022982"/>
    </source>
</evidence>
<keyword evidence="10" id="KW-0496">Mitochondrion</keyword>
<comment type="function">
    <text evidence="10">Electron carrier protein. The oxidized form of the cytochrome c heme group can accept an electron from the heme group of the cytochrome c1 subunit of cytochrome reductase. Cytochrome c then transfers this electron to the cytochrome oxidase complex, the final protein carrier in the mitochondrial electron-transport chain.</text>
</comment>
<reference evidence="12 13" key="1">
    <citation type="submission" date="2018-11" db="EMBL/GenBank/DDBJ databases">
        <authorList>
            <consortium name="Pathogen Informatics"/>
        </authorList>
    </citation>
    <scope>NUCLEOTIDE SEQUENCE [LARGE SCALE GENOMIC DNA]</scope>
</reference>
<keyword evidence="3 10" id="KW-0813">Transport</keyword>
<dbReference type="InterPro" id="IPR036909">
    <property type="entry name" value="Cyt_c-like_dom_sf"/>
</dbReference>
<evidence type="ECO:0000313" key="13">
    <source>
        <dbReference type="Proteomes" id="UP000270094"/>
    </source>
</evidence>
<keyword evidence="7 8" id="KW-0408">Iron</keyword>
<comment type="subcellular location">
    <subcellularLocation>
        <location evidence="1">Mitochondrion intermembrane space</location>
    </subcellularLocation>
</comment>
<dbReference type="Pfam" id="PF00034">
    <property type="entry name" value="Cytochrom_C"/>
    <property type="match status" value="1"/>
</dbReference>